<dbReference type="AlphaFoldDB" id="A0A1N7S6K8"/>
<accession>A0A1N7S6K8</accession>
<keyword evidence="2" id="KW-1185">Reference proteome</keyword>
<dbReference type="Proteomes" id="UP000187012">
    <property type="component" value="Unassembled WGS sequence"/>
</dbReference>
<gene>
    <name evidence="1" type="ORF">BN2475_400030</name>
</gene>
<sequence>MNLMKKMKKIGPASHSEAFSGSLRLGYQQFADNKLK</sequence>
<protein>
    <submittedName>
        <fullName evidence="1">Uncharacterized protein</fullName>
    </submittedName>
</protein>
<name>A0A1N7S6K8_9BURK</name>
<reference evidence="1 2" key="1">
    <citation type="submission" date="2016-12" db="EMBL/GenBank/DDBJ databases">
        <authorList>
            <person name="Song W.-J."/>
            <person name="Kurnit D.M."/>
        </authorList>
    </citation>
    <scope>NUCLEOTIDE SEQUENCE [LARGE SCALE GENOMIC DNA]</scope>
    <source>
        <strain evidence="1 2">STM7296</strain>
    </source>
</reference>
<dbReference type="EMBL" id="CYGX02000040">
    <property type="protein sequence ID" value="SIT42995.1"/>
    <property type="molecule type" value="Genomic_DNA"/>
</dbReference>
<evidence type="ECO:0000313" key="2">
    <source>
        <dbReference type="Proteomes" id="UP000187012"/>
    </source>
</evidence>
<organism evidence="1 2">
    <name type="scientific">Paraburkholderia ribeironis</name>
    <dbReference type="NCBI Taxonomy" id="1247936"/>
    <lineage>
        <taxon>Bacteria</taxon>
        <taxon>Pseudomonadati</taxon>
        <taxon>Pseudomonadota</taxon>
        <taxon>Betaproteobacteria</taxon>
        <taxon>Burkholderiales</taxon>
        <taxon>Burkholderiaceae</taxon>
        <taxon>Paraburkholderia</taxon>
    </lineage>
</organism>
<proteinExistence type="predicted"/>
<evidence type="ECO:0000313" key="1">
    <source>
        <dbReference type="EMBL" id="SIT42995.1"/>
    </source>
</evidence>